<comment type="caution">
    <text evidence="1">The sequence shown here is derived from an EMBL/GenBank/DDBJ whole genome shotgun (WGS) entry which is preliminary data.</text>
</comment>
<dbReference type="Proteomes" id="UP000789405">
    <property type="component" value="Unassembled WGS sequence"/>
</dbReference>
<name>A0A9N9G6A4_9GLOM</name>
<dbReference type="EMBL" id="CAJVPY010003054">
    <property type="protein sequence ID" value="CAG8580135.1"/>
    <property type="molecule type" value="Genomic_DNA"/>
</dbReference>
<evidence type="ECO:0000313" key="2">
    <source>
        <dbReference type="Proteomes" id="UP000789405"/>
    </source>
</evidence>
<dbReference type="AlphaFoldDB" id="A0A9N9G6A4"/>
<accession>A0A9N9G6A4</accession>
<proteinExistence type="predicted"/>
<keyword evidence="2" id="KW-1185">Reference proteome</keyword>
<organism evidence="1 2">
    <name type="scientific">Dentiscutata erythropus</name>
    <dbReference type="NCBI Taxonomy" id="1348616"/>
    <lineage>
        <taxon>Eukaryota</taxon>
        <taxon>Fungi</taxon>
        <taxon>Fungi incertae sedis</taxon>
        <taxon>Mucoromycota</taxon>
        <taxon>Glomeromycotina</taxon>
        <taxon>Glomeromycetes</taxon>
        <taxon>Diversisporales</taxon>
        <taxon>Gigasporaceae</taxon>
        <taxon>Dentiscutata</taxon>
    </lineage>
</organism>
<gene>
    <name evidence="1" type="ORF">DERYTH_LOCUS6646</name>
</gene>
<reference evidence="1" key="1">
    <citation type="submission" date="2021-06" db="EMBL/GenBank/DDBJ databases">
        <authorList>
            <person name="Kallberg Y."/>
            <person name="Tangrot J."/>
            <person name="Rosling A."/>
        </authorList>
    </citation>
    <scope>NUCLEOTIDE SEQUENCE</scope>
    <source>
        <strain evidence="1">MA453B</strain>
    </source>
</reference>
<evidence type="ECO:0000313" key="1">
    <source>
        <dbReference type="EMBL" id="CAG8580135.1"/>
    </source>
</evidence>
<protein>
    <submittedName>
        <fullName evidence="1">17561_t:CDS:1</fullName>
    </submittedName>
</protein>
<sequence>MKSKDLDFENVGTMCNNGCRNLGITLVKRFGWSGIEDRFRPWVLQK</sequence>